<sequence>MDKSSSVMERNNSFETFWPMMIHFLKICFLLLLKESRGQQEVFSFPEKLEALQGSCVEIPCIFSYPTHHVRWYVYDEDKHHVIVSSDNTTSILSHYKHRTSLVQSTKHSCTLRIDNVNAEDGKHYYPGVDNVTAYYINRRMVKIDVIDPPKNTTAVILGDSNIQEGDDVTLLCISKANPDIHSYQWSKGVEIVRSAGEGQNITLKHVRWSIEPYFCTAKNKKGQGQSAFLIIPVKYAAKGVQIIKYENRDGTTELRCQVSSSNPDVTHFTWLRDNFPLITQNSPTLWLNNSEINSGEYDCVAHNLIGNASSEVKVFVGMKETPNGTDAGSSPMYGLIALLPILLILFFILRRYKIKWCPSNQGRNSEETQVSEPIYLEIKENKPFKEYSDIKVTPTSKTFKKQPLVAMGYGEMCPVLVNEQLCIVVLGNQTVLV</sequence>
<organism evidence="3">
    <name type="scientific">Xenopus laevis</name>
    <name type="common">African clawed frog</name>
    <dbReference type="NCBI Taxonomy" id="8355"/>
    <lineage>
        <taxon>Eukaryota</taxon>
        <taxon>Metazoa</taxon>
        <taxon>Chordata</taxon>
        <taxon>Craniata</taxon>
        <taxon>Vertebrata</taxon>
        <taxon>Euteleostomi</taxon>
        <taxon>Amphibia</taxon>
        <taxon>Batrachia</taxon>
        <taxon>Anura</taxon>
        <taxon>Pipoidea</taxon>
        <taxon>Pipidae</taxon>
        <taxon>Xenopodinae</taxon>
        <taxon>Xenopus</taxon>
        <taxon>Xenopus</taxon>
    </lineage>
</organism>
<dbReference type="SMART" id="SM00409">
    <property type="entry name" value="IG"/>
    <property type="match status" value="3"/>
</dbReference>
<dbReference type="Pfam" id="PF13895">
    <property type="entry name" value="Ig_2"/>
    <property type="match status" value="2"/>
</dbReference>
<dbReference type="SUPFAM" id="SSF48726">
    <property type="entry name" value="Immunoglobulin"/>
    <property type="match status" value="3"/>
</dbReference>
<dbReference type="InterPro" id="IPR003599">
    <property type="entry name" value="Ig_sub"/>
</dbReference>
<feature type="domain" description="Ig-like" evidence="2">
    <location>
        <begin position="233"/>
        <end position="316"/>
    </location>
</feature>
<name>A0A974GZT3_XENLA</name>
<evidence type="ECO:0000313" key="3">
    <source>
        <dbReference type="EMBL" id="OCT56885.1"/>
    </source>
</evidence>
<dbReference type="PANTHER" id="PTHR46484">
    <property type="entry name" value="SI:CH211-171H4.5-RELATED"/>
    <property type="match status" value="1"/>
</dbReference>
<dbReference type="Pfam" id="PF07686">
    <property type="entry name" value="V-set"/>
    <property type="match status" value="1"/>
</dbReference>
<dbReference type="InterPro" id="IPR007110">
    <property type="entry name" value="Ig-like_dom"/>
</dbReference>
<feature type="transmembrane region" description="Helical" evidence="1">
    <location>
        <begin position="333"/>
        <end position="350"/>
    </location>
</feature>
<keyword evidence="1" id="KW-0472">Membrane</keyword>
<dbReference type="InterPro" id="IPR036179">
    <property type="entry name" value="Ig-like_dom_sf"/>
</dbReference>
<dbReference type="Gene3D" id="2.60.40.10">
    <property type="entry name" value="Immunoglobulins"/>
    <property type="match status" value="3"/>
</dbReference>
<evidence type="ECO:0000256" key="1">
    <source>
        <dbReference type="SAM" id="Phobius"/>
    </source>
</evidence>
<proteinExistence type="predicted"/>
<dbReference type="InterPro" id="IPR013106">
    <property type="entry name" value="Ig_V-set"/>
</dbReference>
<accession>A0A974GZT3</accession>
<reference evidence="3" key="1">
    <citation type="submission" date="2016-05" db="EMBL/GenBank/DDBJ databases">
        <title>WGS assembly of Xenopus laevis.</title>
        <authorList>
            <person name="Session A."/>
            <person name="Uno Y."/>
            <person name="Kwon T."/>
            <person name="Chapman J."/>
            <person name="Toyoda A."/>
            <person name="Takahashi S."/>
            <person name="Fukui A."/>
            <person name="Hikosaka A."/>
            <person name="Putnam N."/>
            <person name="Stites J."/>
            <person name="Van Heeringen S."/>
            <person name="Quigley I."/>
            <person name="Heinz S."/>
            <person name="Hellsten U."/>
            <person name="Lyons J."/>
            <person name="Suzuki A."/>
            <person name="Kondo M."/>
            <person name="Ogino H."/>
            <person name="Ochi H."/>
            <person name="Bogdanovic O."/>
            <person name="Lister R."/>
            <person name="Georgiou G."/>
            <person name="Paranjpe S."/>
            <person name="Van Kruijsbergen I."/>
            <person name="Mozaffari S."/>
            <person name="Shu S."/>
            <person name="Schmutz J."/>
            <person name="Jenkins J."/>
            <person name="Grimwood J."/>
            <person name="Carlson J."/>
            <person name="Mitros T."/>
            <person name="Simakov O."/>
            <person name="Heald R."/>
            <person name="Miller K."/>
            <person name="Haudenschild C."/>
            <person name="Kuroki Y."/>
            <person name="Tanaka T."/>
            <person name="Michiue T."/>
            <person name="Watanabe M."/>
            <person name="Kinoshita T."/>
            <person name="Ohta Y."/>
            <person name="Mawaribuchi S."/>
            <person name="Suzuki Y."/>
            <person name="Haramoto Y."/>
            <person name="Yamamoto T."/>
            <person name="Takagi C."/>
            <person name="Kitzman J."/>
            <person name="Shendure J."/>
            <person name="Nakayama T."/>
            <person name="Izutsu Y."/>
            <person name="Robert J."/>
            <person name="Dichmann D."/>
            <person name="Flajnik M."/>
            <person name="Houston D."/>
            <person name="Marcotte E."/>
            <person name="Wallingford J."/>
            <person name="Ito Y."/>
            <person name="Asashima M."/>
            <person name="Ueno N."/>
            <person name="Matsuda Y."/>
            <person name="Jan Veenstra G."/>
            <person name="Fujiyama A."/>
            <person name="Harland R."/>
            <person name="Taira M."/>
            <person name="Rokhsar D.S."/>
        </authorList>
    </citation>
    <scope>NUCLEOTIDE SEQUENCE</scope>
    <source>
        <strain evidence="3">J</strain>
        <tissue evidence="3">Blood</tissue>
    </source>
</reference>
<gene>
    <name evidence="3" type="ORF">XELAEV_18004282mg</name>
</gene>
<dbReference type="PANTHER" id="PTHR46484:SF1">
    <property type="entry name" value="SCHWANN CELL MYELIN PROTEIN-RELATED"/>
    <property type="match status" value="1"/>
</dbReference>
<dbReference type="EMBL" id="KV467244">
    <property type="protein sequence ID" value="OCT56885.1"/>
    <property type="molecule type" value="Genomic_DNA"/>
</dbReference>
<evidence type="ECO:0000259" key="2">
    <source>
        <dbReference type="PROSITE" id="PS50835"/>
    </source>
</evidence>
<feature type="domain" description="Ig-like" evidence="2">
    <location>
        <begin position="150"/>
        <end position="231"/>
    </location>
</feature>
<protein>
    <recommendedName>
        <fullName evidence="2">Ig-like domain-containing protein</fullName>
    </recommendedName>
</protein>
<dbReference type="InterPro" id="IPR013783">
    <property type="entry name" value="Ig-like_fold"/>
</dbReference>
<keyword evidence="1" id="KW-1133">Transmembrane helix</keyword>
<dbReference type="Proteomes" id="UP000694892">
    <property type="component" value="Unassembled WGS sequence"/>
</dbReference>
<dbReference type="AlphaFoldDB" id="A0A974GZT3"/>
<keyword evidence="1" id="KW-0812">Transmembrane</keyword>
<dbReference type="PROSITE" id="PS50835">
    <property type="entry name" value="IG_LIKE"/>
    <property type="match status" value="2"/>
</dbReference>